<organism evidence="1 2">
    <name type="scientific">Oceanobacter antarcticus</name>
    <dbReference type="NCBI Taxonomy" id="3133425"/>
    <lineage>
        <taxon>Bacteria</taxon>
        <taxon>Pseudomonadati</taxon>
        <taxon>Pseudomonadota</taxon>
        <taxon>Gammaproteobacteria</taxon>
        <taxon>Oceanospirillales</taxon>
        <taxon>Oceanospirillaceae</taxon>
        <taxon>Oceanobacter</taxon>
    </lineage>
</organism>
<evidence type="ECO:0000313" key="1">
    <source>
        <dbReference type="EMBL" id="MFK4754035.1"/>
    </source>
</evidence>
<name>A0ABW8NM22_9GAMM</name>
<dbReference type="EMBL" id="JBBKTX010000023">
    <property type="protein sequence ID" value="MFK4754035.1"/>
    <property type="molecule type" value="Genomic_DNA"/>
</dbReference>
<proteinExistence type="predicted"/>
<comment type="caution">
    <text evidence="1">The sequence shown here is derived from an EMBL/GenBank/DDBJ whole genome shotgun (WGS) entry which is preliminary data.</text>
</comment>
<dbReference type="RefSeq" id="WP_416207003.1">
    <property type="nucleotide sequence ID" value="NZ_JBBKTX010000023.1"/>
</dbReference>
<keyword evidence="2" id="KW-1185">Reference proteome</keyword>
<dbReference type="Proteomes" id="UP001620597">
    <property type="component" value="Unassembled WGS sequence"/>
</dbReference>
<protein>
    <submittedName>
        <fullName evidence="1">Uncharacterized protein</fullName>
    </submittedName>
</protein>
<reference evidence="1 2" key="1">
    <citation type="submission" date="2024-03" db="EMBL/GenBank/DDBJ databases">
        <title>High-quality draft genome sequence of Oceanobacter sp. wDCs-4.</title>
        <authorList>
            <person name="Dong C."/>
        </authorList>
    </citation>
    <scope>NUCLEOTIDE SEQUENCE [LARGE SCALE GENOMIC DNA]</scope>
    <source>
        <strain evidence="2">wDCs-4</strain>
    </source>
</reference>
<evidence type="ECO:0000313" key="2">
    <source>
        <dbReference type="Proteomes" id="UP001620597"/>
    </source>
</evidence>
<sequence length="88" mass="9677">MNKQHSHRDLIPDEVERSACYCRGEALSASNDARWRGESVPGVIHRRIGMEAVSASLPVSVQGDLVKRWGQWFFSELDACSSGDGESG</sequence>
<gene>
    <name evidence="1" type="ORF">WG929_16610</name>
</gene>
<accession>A0ABW8NM22</accession>